<feature type="transmembrane region" description="Helical" evidence="6">
    <location>
        <begin position="37"/>
        <end position="60"/>
    </location>
</feature>
<accession>A0ABU4XQX2</accession>
<evidence type="ECO:0000313" key="8">
    <source>
        <dbReference type="Proteomes" id="UP001287059"/>
    </source>
</evidence>
<gene>
    <name evidence="7" type="ORF">RFN28_01430</name>
</gene>
<organism evidence="7 8">
    <name type="scientific">Mesorhizobium album</name>
    <dbReference type="NCBI Taxonomy" id="3072314"/>
    <lineage>
        <taxon>Bacteria</taxon>
        <taxon>Pseudomonadati</taxon>
        <taxon>Pseudomonadota</taxon>
        <taxon>Alphaproteobacteria</taxon>
        <taxon>Hyphomicrobiales</taxon>
        <taxon>Phyllobacteriaceae</taxon>
        <taxon>Mesorhizobium</taxon>
    </lineage>
</organism>
<evidence type="ECO:0000256" key="2">
    <source>
        <dbReference type="ARBA" id="ARBA00022475"/>
    </source>
</evidence>
<keyword evidence="2" id="KW-1003">Cell membrane</keyword>
<dbReference type="EMBL" id="JAVIIW010000001">
    <property type="protein sequence ID" value="MDX8477133.1"/>
    <property type="molecule type" value="Genomic_DNA"/>
</dbReference>
<keyword evidence="4 6" id="KW-1133">Transmembrane helix</keyword>
<dbReference type="PANTHER" id="PTHR30086">
    <property type="entry name" value="ARGININE EXPORTER PROTEIN ARGO"/>
    <property type="match status" value="1"/>
</dbReference>
<protein>
    <submittedName>
        <fullName evidence="7">LysE family transporter</fullName>
    </submittedName>
</protein>
<dbReference type="Proteomes" id="UP001287059">
    <property type="component" value="Unassembled WGS sequence"/>
</dbReference>
<evidence type="ECO:0000256" key="4">
    <source>
        <dbReference type="ARBA" id="ARBA00022989"/>
    </source>
</evidence>
<evidence type="ECO:0000256" key="5">
    <source>
        <dbReference type="ARBA" id="ARBA00023136"/>
    </source>
</evidence>
<keyword evidence="3 6" id="KW-0812">Transmembrane</keyword>
<name>A0ABU4XQX2_9HYPH</name>
<dbReference type="InterPro" id="IPR001123">
    <property type="entry name" value="LeuE-type"/>
</dbReference>
<reference evidence="7 8" key="1">
    <citation type="submission" date="2023-08" db="EMBL/GenBank/DDBJ databases">
        <title>Implementing the SeqCode for naming new Mesorhizobium species isolated from Vachellia karroo root nodules.</title>
        <authorList>
            <person name="Van Lill M."/>
        </authorList>
    </citation>
    <scope>NUCLEOTIDE SEQUENCE [LARGE SCALE GENOMIC DNA]</scope>
    <source>
        <strain evidence="7 8">VK24D</strain>
    </source>
</reference>
<feature type="transmembrane region" description="Helical" evidence="6">
    <location>
        <begin position="6"/>
        <end position="25"/>
    </location>
</feature>
<dbReference type="Pfam" id="PF01810">
    <property type="entry name" value="LysE"/>
    <property type="match status" value="1"/>
</dbReference>
<comment type="subcellular location">
    <subcellularLocation>
        <location evidence="1">Cell membrane</location>
        <topology evidence="1">Multi-pass membrane protein</topology>
    </subcellularLocation>
</comment>
<proteinExistence type="predicted"/>
<feature type="transmembrane region" description="Helical" evidence="6">
    <location>
        <begin position="72"/>
        <end position="94"/>
    </location>
</feature>
<keyword evidence="5 6" id="KW-0472">Membrane</keyword>
<sequence>MLSHLLAVASVWLVAAVSPGPNFLMTARIAVVRSRGAGFAAVCGIGIATVIWGVSGLAGIKTLFLAAPWAYATLKLAGAGYLIYSGVRLIVLAEKRSAADSALSVDAKEFSTSRAFWIGFATSLANPRSALSVASIFAVALPAQPSLGLGVASVALMVAISVGWYACVVWLFAAEAVSNGYRRLRRAIDRIAGGLLALFGARLALERG</sequence>
<evidence type="ECO:0000256" key="1">
    <source>
        <dbReference type="ARBA" id="ARBA00004651"/>
    </source>
</evidence>
<dbReference type="PANTHER" id="PTHR30086:SF19">
    <property type="entry name" value="THREONINE EFFLUX PROTEIN"/>
    <property type="match status" value="1"/>
</dbReference>
<dbReference type="RefSeq" id="WP_320285570.1">
    <property type="nucleotide sequence ID" value="NZ_JAVIIW010000001.1"/>
</dbReference>
<evidence type="ECO:0000256" key="3">
    <source>
        <dbReference type="ARBA" id="ARBA00022692"/>
    </source>
</evidence>
<evidence type="ECO:0000256" key="6">
    <source>
        <dbReference type="SAM" id="Phobius"/>
    </source>
</evidence>
<comment type="caution">
    <text evidence="7">The sequence shown here is derived from an EMBL/GenBank/DDBJ whole genome shotgun (WGS) entry which is preliminary data.</text>
</comment>
<feature type="transmembrane region" description="Helical" evidence="6">
    <location>
        <begin position="115"/>
        <end position="141"/>
    </location>
</feature>
<evidence type="ECO:0000313" key="7">
    <source>
        <dbReference type="EMBL" id="MDX8477133.1"/>
    </source>
</evidence>
<keyword evidence="8" id="KW-1185">Reference proteome</keyword>
<feature type="transmembrane region" description="Helical" evidence="6">
    <location>
        <begin position="147"/>
        <end position="175"/>
    </location>
</feature>